<accession>A0A8B2VMI0</accession>
<evidence type="ECO:0000313" key="1">
    <source>
        <dbReference type="EMBL" id="PGF35395.1"/>
    </source>
</evidence>
<dbReference type="AlphaFoldDB" id="A0A8B2VMI0"/>
<comment type="caution">
    <text evidence="1">The sequence shown here is derived from an EMBL/GenBank/DDBJ whole genome shotgun (WGS) entry which is preliminary data.</text>
</comment>
<protein>
    <submittedName>
        <fullName evidence="1">Uncharacterized protein</fullName>
    </submittedName>
</protein>
<gene>
    <name evidence="1" type="ORF">B1B09_05080</name>
</gene>
<dbReference type="Proteomes" id="UP000226191">
    <property type="component" value="Unassembled WGS sequence"/>
</dbReference>
<evidence type="ECO:0000313" key="2">
    <source>
        <dbReference type="Proteomes" id="UP000226191"/>
    </source>
</evidence>
<proteinExistence type="predicted"/>
<sequence length="61" mass="6796">MITRLGTLVKVSFSLQLMTVRAGSELDEDDFSVDDPAQALIDIAHRPVRTAAVMRVARRRV</sequence>
<name>A0A8B2VMI0_CUTAC</name>
<organism evidence="1 2">
    <name type="scientific">Cutibacterium acnes</name>
    <name type="common">Propionibacterium acnes</name>
    <dbReference type="NCBI Taxonomy" id="1747"/>
    <lineage>
        <taxon>Bacteria</taxon>
        <taxon>Bacillati</taxon>
        <taxon>Actinomycetota</taxon>
        <taxon>Actinomycetes</taxon>
        <taxon>Propionibacteriales</taxon>
        <taxon>Propionibacteriaceae</taxon>
        <taxon>Cutibacterium</taxon>
    </lineage>
</organism>
<reference evidence="1 2" key="1">
    <citation type="submission" date="2017-02" db="EMBL/GenBank/DDBJ databases">
        <title>Prevalence of linear plasmids in Cutibacterium acnes isolates obtained from cancerous prostatic tissue.</title>
        <authorList>
            <person name="Davidsson S."/>
            <person name="Bruggemann H."/>
        </authorList>
    </citation>
    <scope>NUCLEOTIDE SEQUENCE [LARGE SCALE GENOMIC DNA]</scope>
    <source>
        <strain evidence="1 2">11-78</strain>
    </source>
</reference>
<dbReference type="EMBL" id="MVCE01000002">
    <property type="protein sequence ID" value="PGF35395.1"/>
    <property type="molecule type" value="Genomic_DNA"/>
</dbReference>
<dbReference type="RefSeq" id="WP_002518731.1">
    <property type="nucleotide sequence ID" value="NZ_AP022844.1"/>
</dbReference>
<dbReference type="GeneID" id="92856317"/>
<dbReference type="OrthoDB" id="9940562at2"/>